<evidence type="ECO:0000256" key="5">
    <source>
        <dbReference type="ARBA" id="ARBA00022605"/>
    </source>
</evidence>
<comment type="catalytic activity">
    <reaction evidence="9">
        <text>L-histidinol phosphate + 2-oxoglutarate = 3-(imidazol-4-yl)-2-oxopropyl phosphate + L-glutamate</text>
        <dbReference type="Rhea" id="RHEA:23744"/>
        <dbReference type="ChEBI" id="CHEBI:16810"/>
        <dbReference type="ChEBI" id="CHEBI:29985"/>
        <dbReference type="ChEBI" id="CHEBI:57766"/>
        <dbReference type="ChEBI" id="CHEBI:57980"/>
        <dbReference type="EC" id="2.6.1.9"/>
    </reaction>
</comment>
<dbReference type="CDD" id="cd00609">
    <property type="entry name" value="AAT_like"/>
    <property type="match status" value="1"/>
</dbReference>
<evidence type="ECO:0000259" key="10">
    <source>
        <dbReference type="Pfam" id="PF00155"/>
    </source>
</evidence>
<dbReference type="UniPathway" id="UPA00031">
    <property type="reaction ID" value="UER00012"/>
</dbReference>
<evidence type="ECO:0000256" key="3">
    <source>
        <dbReference type="ARBA" id="ARBA00011738"/>
    </source>
</evidence>
<evidence type="ECO:0000256" key="1">
    <source>
        <dbReference type="ARBA" id="ARBA00001933"/>
    </source>
</evidence>
<evidence type="ECO:0000313" key="11">
    <source>
        <dbReference type="EMBL" id="QBE95686.1"/>
    </source>
</evidence>
<accession>A0A4P6LUJ7</accession>
<comment type="cofactor">
    <cofactor evidence="1 9">
        <name>pyridoxal 5'-phosphate</name>
        <dbReference type="ChEBI" id="CHEBI:597326"/>
    </cofactor>
</comment>
<dbReference type="AlphaFoldDB" id="A0A4P6LUJ7"/>
<evidence type="ECO:0000256" key="6">
    <source>
        <dbReference type="ARBA" id="ARBA00022679"/>
    </source>
</evidence>
<comment type="subunit">
    <text evidence="3 9">Homodimer.</text>
</comment>
<organism evidence="11 12">
    <name type="scientific">Blautia producta</name>
    <dbReference type="NCBI Taxonomy" id="33035"/>
    <lineage>
        <taxon>Bacteria</taxon>
        <taxon>Bacillati</taxon>
        <taxon>Bacillota</taxon>
        <taxon>Clostridia</taxon>
        <taxon>Lachnospirales</taxon>
        <taxon>Lachnospiraceae</taxon>
        <taxon>Blautia</taxon>
    </lineage>
</organism>
<dbReference type="InterPro" id="IPR015421">
    <property type="entry name" value="PyrdxlP-dep_Trfase_major"/>
</dbReference>
<dbReference type="EC" id="2.6.1.9" evidence="9"/>
<evidence type="ECO:0000256" key="4">
    <source>
        <dbReference type="ARBA" id="ARBA00022576"/>
    </source>
</evidence>
<dbReference type="KEGG" id="bpro:PMF13cell1_01210"/>
<dbReference type="Pfam" id="PF00155">
    <property type="entry name" value="Aminotran_1_2"/>
    <property type="match status" value="1"/>
</dbReference>
<dbReference type="Gene3D" id="3.90.1150.10">
    <property type="entry name" value="Aspartate Aminotransferase, domain 1"/>
    <property type="match status" value="1"/>
</dbReference>
<keyword evidence="6 9" id="KW-0808">Transferase</keyword>
<dbReference type="InterPro" id="IPR005861">
    <property type="entry name" value="HisP_aminotrans"/>
</dbReference>
<proteinExistence type="inferred from homology"/>
<keyword evidence="8 9" id="KW-0368">Histidine biosynthesis</keyword>
<evidence type="ECO:0000313" key="12">
    <source>
        <dbReference type="Proteomes" id="UP000289794"/>
    </source>
</evidence>
<protein>
    <recommendedName>
        <fullName evidence="9">Histidinol-phosphate aminotransferase</fullName>
        <ecNumber evidence="9">2.6.1.9</ecNumber>
    </recommendedName>
    <alternativeName>
        <fullName evidence="9">Imidazole acetol-phosphate transaminase</fullName>
    </alternativeName>
</protein>
<dbReference type="PANTHER" id="PTHR42885:SF2">
    <property type="entry name" value="HISTIDINOL-PHOSPHATE AMINOTRANSFERASE"/>
    <property type="match status" value="1"/>
</dbReference>
<evidence type="ECO:0000256" key="9">
    <source>
        <dbReference type="HAMAP-Rule" id="MF_01023"/>
    </source>
</evidence>
<feature type="domain" description="Aminotransferase class I/classII large" evidence="10">
    <location>
        <begin position="25"/>
        <end position="338"/>
    </location>
</feature>
<dbReference type="InterPro" id="IPR015424">
    <property type="entry name" value="PyrdxlP-dep_Trfase"/>
</dbReference>
<evidence type="ECO:0000256" key="7">
    <source>
        <dbReference type="ARBA" id="ARBA00022898"/>
    </source>
</evidence>
<keyword evidence="5 9" id="KW-0028">Amino-acid biosynthesis</keyword>
<feature type="modified residue" description="N6-(pyridoxal phosphate)lysine" evidence="9">
    <location>
        <position position="212"/>
    </location>
</feature>
<evidence type="ECO:0000256" key="8">
    <source>
        <dbReference type="ARBA" id="ARBA00023102"/>
    </source>
</evidence>
<dbReference type="GO" id="GO:0000105">
    <property type="term" value="P:L-histidine biosynthetic process"/>
    <property type="evidence" value="ECO:0007669"/>
    <property type="project" value="UniProtKB-UniRule"/>
</dbReference>
<dbReference type="GO" id="GO:0004400">
    <property type="term" value="F:histidinol-phosphate transaminase activity"/>
    <property type="evidence" value="ECO:0007669"/>
    <property type="project" value="UniProtKB-UniRule"/>
</dbReference>
<dbReference type="GO" id="GO:0030170">
    <property type="term" value="F:pyridoxal phosphate binding"/>
    <property type="evidence" value="ECO:0007669"/>
    <property type="project" value="InterPro"/>
</dbReference>
<dbReference type="SUPFAM" id="SSF53383">
    <property type="entry name" value="PLP-dependent transferases"/>
    <property type="match status" value="1"/>
</dbReference>
<dbReference type="EMBL" id="CP035945">
    <property type="protein sequence ID" value="QBE95686.1"/>
    <property type="molecule type" value="Genomic_DNA"/>
</dbReference>
<dbReference type="PANTHER" id="PTHR42885">
    <property type="entry name" value="HISTIDINOL-PHOSPHATE AMINOTRANSFERASE-RELATED"/>
    <property type="match status" value="1"/>
</dbReference>
<keyword evidence="7 9" id="KW-0663">Pyridoxal phosphate</keyword>
<comment type="pathway">
    <text evidence="9">Amino-acid biosynthesis; L-histidine biosynthesis; L-histidine from 5-phospho-alpha-D-ribose 1-diphosphate: step 7/9.</text>
</comment>
<dbReference type="InterPro" id="IPR015422">
    <property type="entry name" value="PyrdxlP-dep_Trfase_small"/>
</dbReference>
<dbReference type="Gene3D" id="3.40.640.10">
    <property type="entry name" value="Type I PLP-dependent aspartate aminotransferase-like (Major domain)"/>
    <property type="match status" value="1"/>
</dbReference>
<keyword evidence="4 9" id="KW-0032">Aminotransferase</keyword>
<name>A0A4P6LUJ7_9FIRM</name>
<dbReference type="Proteomes" id="UP000289794">
    <property type="component" value="Chromosome"/>
</dbReference>
<gene>
    <name evidence="11" type="primary">hisC2</name>
    <name evidence="9" type="synonym">hisC</name>
    <name evidence="11" type="ORF">PMF13cell1_01210</name>
</gene>
<dbReference type="InterPro" id="IPR004839">
    <property type="entry name" value="Aminotransferase_I/II_large"/>
</dbReference>
<sequence>MAYTIPEKLKRLEIYEPVTEIYNVRLDANESFQNLPDDIRRDVLKAVEQVEFNRYPDPFAVKLCEKFGRFFHVKPELLTAGNGSDELISLIVPNFLESGDTMLVALPDFSMYTFYAQMNNIRVEALQKAEDMVTSAADILERAKDKNARLLIFSNPCNPTSLKLSRDDIIKIIEGTDALVIVDEAYMDFAEGSVLDVVEKYHNLIVLKTCSKALGLAAIRLGFAAACKELTDILHALKSPYNVNSLTQAVGCAVLDHPDYIKNCIRSIQKSRDELYQGLLKLKEKKTDILSLYPTVTNFIFMKVKNADKVFEEMRKKSISIRYMNGYLRVTAGRKLENEAVLRVLDELLDQ</sequence>
<dbReference type="NCBIfam" id="TIGR01141">
    <property type="entry name" value="hisC"/>
    <property type="match status" value="1"/>
</dbReference>
<comment type="similarity">
    <text evidence="2 9">Belongs to the class-II pyridoxal-phosphate-dependent aminotransferase family. Histidinol-phosphate aminotransferase subfamily.</text>
</comment>
<reference evidence="11 12" key="1">
    <citation type="submission" date="2019-01" db="EMBL/GenBank/DDBJ databases">
        <title>PMF-metabolizing Aryl O-demethylase.</title>
        <authorList>
            <person name="Kim M."/>
        </authorList>
    </citation>
    <scope>NUCLEOTIDE SEQUENCE [LARGE SCALE GENOMIC DNA]</scope>
    <source>
        <strain evidence="11 12">PMF1</strain>
    </source>
</reference>
<evidence type="ECO:0000256" key="2">
    <source>
        <dbReference type="ARBA" id="ARBA00007970"/>
    </source>
</evidence>
<dbReference type="RefSeq" id="WP_130180143.1">
    <property type="nucleotide sequence ID" value="NZ_CP035945.1"/>
</dbReference>
<dbReference type="HAMAP" id="MF_01023">
    <property type="entry name" value="HisC_aminotrans_2"/>
    <property type="match status" value="1"/>
</dbReference>